<dbReference type="OMA" id="TQNDITH"/>
<feature type="region of interest" description="Disordered" evidence="2">
    <location>
        <begin position="210"/>
        <end position="244"/>
    </location>
</feature>
<dbReference type="AlphaFoldDB" id="M3HSA2"/>
<reference evidence="4 5" key="1">
    <citation type="submission" date="2013-02" db="EMBL/GenBank/DDBJ databases">
        <title>Genome sequence of Candida maltosa Xu316, a potential industrial strain for xylitol and ethanol production.</title>
        <authorList>
            <person name="Yu J."/>
            <person name="Wang Q."/>
            <person name="Geng X."/>
            <person name="Bao W."/>
            <person name="He P."/>
            <person name="Cai J."/>
        </authorList>
    </citation>
    <scope>NUCLEOTIDE SEQUENCE [LARGE SCALE GENOMIC DNA]</scope>
    <source>
        <strain evidence="5">Xu316</strain>
    </source>
</reference>
<proteinExistence type="inferred from homology"/>
<dbReference type="Pfam" id="PF09346">
    <property type="entry name" value="SMI1_KNR4"/>
    <property type="match status" value="1"/>
</dbReference>
<feature type="compositionally biased region" description="Low complexity" evidence="2">
    <location>
        <begin position="210"/>
        <end position="228"/>
    </location>
</feature>
<dbReference type="InterPro" id="IPR037883">
    <property type="entry name" value="Knr4/Smi1-like_sf"/>
</dbReference>
<dbReference type="HOGENOM" id="CLU_027501_0_0_1"/>
<evidence type="ECO:0000259" key="3">
    <source>
        <dbReference type="SMART" id="SM00860"/>
    </source>
</evidence>
<dbReference type="SUPFAM" id="SSF160631">
    <property type="entry name" value="SMI1/KNR4-like"/>
    <property type="match status" value="1"/>
</dbReference>
<evidence type="ECO:0000313" key="5">
    <source>
        <dbReference type="Proteomes" id="UP000011777"/>
    </source>
</evidence>
<organism evidence="4 5">
    <name type="scientific">Candida maltosa (strain Xu316)</name>
    <name type="common">Yeast</name>
    <dbReference type="NCBI Taxonomy" id="1245528"/>
    <lineage>
        <taxon>Eukaryota</taxon>
        <taxon>Fungi</taxon>
        <taxon>Dikarya</taxon>
        <taxon>Ascomycota</taxon>
        <taxon>Saccharomycotina</taxon>
        <taxon>Pichiomycetes</taxon>
        <taxon>Debaryomycetaceae</taxon>
        <taxon>Candida/Lodderomyces clade</taxon>
        <taxon>Candida</taxon>
    </lineage>
</organism>
<dbReference type="InterPro" id="IPR051873">
    <property type="entry name" value="KNR4/SMI1_regulator"/>
</dbReference>
<feature type="region of interest" description="Disordered" evidence="2">
    <location>
        <begin position="419"/>
        <end position="473"/>
    </location>
</feature>
<dbReference type="EMBL" id="AOGT01000260">
    <property type="protein sequence ID" value="EMG50452.1"/>
    <property type="molecule type" value="Genomic_DNA"/>
</dbReference>
<dbReference type="eggNOG" id="ENOG502QTAZ">
    <property type="taxonomic scope" value="Eukaryota"/>
</dbReference>
<feature type="compositionally biased region" description="Acidic residues" evidence="2">
    <location>
        <begin position="450"/>
        <end position="459"/>
    </location>
</feature>
<dbReference type="GO" id="GO:0070880">
    <property type="term" value="P:fungal-type cell wall beta-glucan biosynthetic process"/>
    <property type="evidence" value="ECO:0007669"/>
    <property type="project" value="TreeGrafter"/>
</dbReference>
<feature type="compositionally biased region" description="Basic and acidic residues" evidence="2">
    <location>
        <begin position="421"/>
        <end position="430"/>
    </location>
</feature>
<dbReference type="PANTHER" id="PTHR47432:SF1">
    <property type="entry name" value="CELL WALL ASSEMBLY REGULATOR SMI1"/>
    <property type="match status" value="1"/>
</dbReference>
<dbReference type="PANTHER" id="PTHR47432">
    <property type="entry name" value="CELL WALL ASSEMBLY REGULATOR SMI1"/>
    <property type="match status" value="1"/>
</dbReference>
<dbReference type="STRING" id="1245528.M3HSA2"/>
<feature type="domain" description="Knr4/Smi1-like" evidence="3">
    <location>
        <begin position="94"/>
        <end position="307"/>
    </location>
</feature>
<dbReference type="GO" id="GO:0043332">
    <property type="term" value="C:mating projection tip"/>
    <property type="evidence" value="ECO:0007669"/>
    <property type="project" value="TreeGrafter"/>
</dbReference>
<protein>
    <recommendedName>
        <fullName evidence="3">Knr4/Smi1-like domain-containing protein</fullName>
    </recommendedName>
</protein>
<evidence type="ECO:0000256" key="2">
    <source>
        <dbReference type="SAM" id="MobiDB-lite"/>
    </source>
</evidence>
<dbReference type="SMART" id="SM00860">
    <property type="entry name" value="SMI1_KNR4"/>
    <property type="match status" value="1"/>
</dbReference>
<feature type="non-terminal residue" evidence="4">
    <location>
        <position position="1"/>
    </location>
</feature>
<comment type="caution">
    <text evidence="4">The sequence shown here is derived from an EMBL/GenBank/DDBJ whole genome shotgun (WGS) entry which is preliminary data.</text>
</comment>
<dbReference type="InterPro" id="IPR009203">
    <property type="entry name" value="Knr4/Smi1"/>
</dbReference>
<accession>M3HSA2</accession>
<gene>
    <name evidence="4" type="ORF">G210_4181</name>
</gene>
<evidence type="ECO:0000256" key="1">
    <source>
        <dbReference type="ARBA" id="ARBA00005303"/>
    </source>
</evidence>
<dbReference type="InterPro" id="IPR018958">
    <property type="entry name" value="Knr4/Smi1-like_dom"/>
</dbReference>
<dbReference type="Proteomes" id="UP000011777">
    <property type="component" value="Unassembled WGS sequence"/>
</dbReference>
<evidence type="ECO:0000313" key="4">
    <source>
        <dbReference type="EMBL" id="EMG50452.1"/>
    </source>
</evidence>
<keyword evidence="5" id="KW-1185">Reference proteome</keyword>
<dbReference type="OrthoDB" id="2305498at2759"/>
<name>M3HSA2_CANMX</name>
<comment type="similarity">
    <text evidence="1">Belongs to the KNR4/SMI1 family.</text>
</comment>
<dbReference type="PIRSF" id="PIRSF017023">
    <property type="entry name" value="KNR4"/>
    <property type="match status" value="1"/>
</dbReference>
<sequence>MKFGQKLQEFIYLLSTNDKYSEFDSSKSFNRINKPDSQNLLGHHHNNSSLELVTNINEDSNSLQGVHEVNLAWRHIKNWLSKYSPDIYNSLQSKCTESDLVDFQKDLNIKLPNCVLQYFKLVDGQYSDYESSGLIFGLKLMSLDEIIIATNNWRRVAAYLNQQLRENYSADITKLPISHANSSQYTKKLSGGPNGISNFGNSEVSSSRTSFDLSLSSNNSTSSSSSSSGTHKQNNPMPKQRSIPPNTIHELLAHPMWIPLVTDEVGNYIGIDLSPASAGNYGQVILFGRDFDFKFKVSDSWGDFLLIFANDLELGNWDIKENVKNNDGDLFIGTEGELVFVDKHGHNDLEIPYLEMLKRRSLKKWIESLANSSDENTQQLLEELKHNESSILSMNSKKFQSIDSFINDNLAIIDGLNEPAAAEKKEEPPAKRHSSSQAKPIVKSPLSQEVTEELEDEDTIPGVDKTLDDIDLK</sequence>